<organism evidence="1 2">
    <name type="scientific">Bacillus cereus</name>
    <dbReference type="NCBI Taxonomy" id="1396"/>
    <lineage>
        <taxon>Bacteria</taxon>
        <taxon>Bacillati</taxon>
        <taxon>Bacillota</taxon>
        <taxon>Bacilli</taxon>
        <taxon>Bacillales</taxon>
        <taxon>Bacillaceae</taxon>
        <taxon>Bacillus</taxon>
        <taxon>Bacillus cereus group</taxon>
    </lineage>
</organism>
<accession>A0A0G8F5M1</accession>
<sequence>MKIKIIKNEGMYNGQKIVSFSTKFGRGKGSWNGENPIEGREYYVELEIGNTVVWGEDVNKSDKNQYCIKNDGNSTIIVCEVETFSEYGCCDFKIGSSIFTLEIDGEAYWKGTFVEISTQNLILYDINL</sequence>
<dbReference type="AlphaFoldDB" id="A0A0G8F5M1"/>
<evidence type="ECO:0000313" key="2">
    <source>
        <dbReference type="Proteomes" id="UP000035214"/>
    </source>
</evidence>
<name>A0A0G8F5M1_BACCE</name>
<proteinExistence type="predicted"/>
<reference evidence="1 2" key="1">
    <citation type="submission" date="2015-04" db="EMBL/GenBank/DDBJ databases">
        <title>Draft Genome Sequences of Eight Spore-Forming Food Isolates of Bacillus cereus Genome sequencing.</title>
        <authorList>
            <person name="Krawcyk A.O."/>
            <person name="de Jong A."/>
            <person name="Eijlander R.T."/>
            <person name="Berendsen E.M."/>
            <person name="Holsappel S."/>
            <person name="Wells-Bennik M."/>
            <person name="Kuipers O.P."/>
        </authorList>
    </citation>
    <scope>NUCLEOTIDE SEQUENCE [LARGE SCALE GENOMIC DNA]</scope>
    <source>
        <strain evidence="1 2">B4077</strain>
    </source>
</reference>
<dbReference type="RefSeq" id="WP_046954219.1">
    <property type="nucleotide sequence ID" value="NZ_LCYI01000011.1"/>
</dbReference>
<dbReference type="EMBL" id="LCYI01000011">
    <property type="protein sequence ID" value="KLA31699.1"/>
    <property type="molecule type" value="Genomic_DNA"/>
</dbReference>
<evidence type="ECO:0000313" key="1">
    <source>
        <dbReference type="EMBL" id="KLA31699.1"/>
    </source>
</evidence>
<dbReference type="PATRIC" id="fig|1396.428.peg.1846"/>
<dbReference type="Proteomes" id="UP000035214">
    <property type="component" value="Unassembled WGS sequence"/>
</dbReference>
<protein>
    <submittedName>
        <fullName evidence="1">Uncharacterized protein</fullName>
    </submittedName>
</protein>
<comment type="caution">
    <text evidence="1">The sequence shown here is derived from an EMBL/GenBank/DDBJ whole genome shotgun (WGS) entry which is preliminary data.</text>
</comment>
<gene>
    <name evidence="1" type="ORF">B4077_3020</name>
</gene>